<dbReference type="RefSeq" id="WP_150662595.1">
    <property type="nucleotide sequence ID" value="NZ_CABPSA010000001.1"/>
</dbReference>
<proteinExistence type="predicted"/>
<accession>A0A5E4RI85</accession>
<name>A0A5E4RI85_9BURK</name>
<dbReference type="AlphaFoldDB" id="A0A5E4RI85"/>
<organism evidence="2 3">
    <name type="scientific">Pandoraea commovens</name>
    <dbReference type="NCBI Taxonomy" id="2508289"/>
    <lineage>
        <taxon>Bacteria</taxon>
        <taxon>Pseudomonadati</taxon>
        <taxon>Pseudomonadota</taxon>
        <taxon>Betaproteobacteria</taxon>
        <taxon>Burkholderiales</taxon>
        <taxon>Burkholderiaceae</taxon>
        <taxon>Pandoraea</taxon>
    </lineage>
</organism>
<gene>
    <name evidence="2" type="ORF">PCO31010_00205</name>
</gene>
<dbReference type="EMBL" id="CABPSA010000001">
    <property type="protein sequence ID" value="VVD62977.1"/>
    <property type="molecule type" value="Genomic_DNA"/>
</dbReference>
<evidence type="ECO:0000313" key="2">
    <source>
        <dbReference type="EMBL" id="VVD62977.1"/>
    </source>
</evidence>
<dbReference type="Proteomes" id="UP000343335">
    <property type="component" value="Unassembled WGS sequence"/>
</dbReference>
<protein>
    <submittedName>
        <fullName evidence="2">Integrase catalytic subunit</fullName>
    </submittedName>
</protein>
<dbReference type="GO" id="GO:0003676">
    <property type="term" value="F:nucleic acid binding"/>
    <property type="evidence" value="ECO:0007669"/>
    <property type="project" value="InterPro"/>
</dbReference>
<evidence type="ECO:0000313" key="3">
    <source>
        <dbReference type="Proteomes" id="UP000343335"/>
    </source>
</evidence>
<sequence length="678" mass="76272">MHQFEISNEHGALVRTIGGQYIDASGWPTLDISTLSAKRQAQYFDRKTAVLLFIAGAPLAEIRQRTQISGKQAYRLIRERCLQPHPDGRVFGWRGLSPWTRIRQYRRNKAVHVDQFGHGAAGAMQAVLDRYPDLRNEFDKLICKELPKGRLTETRHNRKQQLAWFLNKLRALGLEARGEWPFCTATRGYFSVRRYVDQVLAANPKALARATGGSDLVKKLRSGDGAERPVIRFMQRVEMDAHKLDGRFCVSLPLPEGGFQERIIHRLWVVVILEVMSRAVLGYYFSMGREVSTDDVLRAIKRALLPWRARPVNFSEEPYRVGGGLLSVLGEAFSGLCWDETSVDGALAETCQHVRDTLSNVVGSTLLHPKNSFAKRRSKDDRPFIEAFFRNLASGGFQRLSNTTGAKATDRRGQDPDAVALTSAFQVEYAEELLDVLIANYNATEHSGIGYRTPLGYAKFLLQHTEGKLRRVDPKLVAQFFSVKKQCTVKGGAAEGRAPYVTFFYGRYSNEILGARHDLVGRKIWVTSHMEDDARVALASMLDGTHLGVLRAAPPWHVSPHSLMVRAKIRQLSAVGKLQIPPGGDAIQEFLGFVESQPRKKLPIYPAYLEARRILELAAQRSIGEQMLDRALVNAEHRDMAPRKRRPTNELGDNRSDGSAMQERVATPLPPRRMTRAK</sequence>
<dbReference type="Gene3D" id="3.30.420.10">
    <property type="entry name" value="Ribonuclease H-like superfamily/Ribonuclease H"/>
    <property type="match status" value="1"/>
</dbReference>
<reference evidence="2 3" key="1">
    <citation type="submission" date="2019-08" db="EMBL/GenBank/DDBJ databases">
        <authorList>
            <person name="Peeters C."/>
        </authorList>
    </citation>
    <scope>NUCLEOTIDE SEQUENCE [LARGE SCALE GENOMIC DNA]</scope>
    <source>
        <strain evidence="2 3">LMG 31010</strain>
    </source>
</reference>
<dbReference type="InterPro" id="IPR036397">
    <property type="entry name" value="RNaseH_sf"/>
</dbReference>
<dbReference type="OrthoDB" id="8736397at2"/>
<feature type="region of interest" description="Disordered" evidence="1">
    <location>
        <begin position="634"/>
        <end position="678"/>
    </location>
</feature>
<evidence type="ECO:0000256" key="1">
    <source>
        <dbReference type="SAM" id="MobiDB-lite"/>
    </source>
</evidence>